<feature type="compositionally biased region" description="Basic and acidic residues" evidence="1">
    <location>
        <begin position="1000"/>
        <end position="1010"/>
    </location>
</feature>
<gene>
    <name evidence="2" type="ORF">BHQ10_005107</name>
</gene>
<dbReference type="STRING" id="1196081.A0A364KZX6"/>
<evidence type="ECO:0000313" key="3">
    <source>
        <dbReference type="Proteomes" id="UP000249363"/>
    </source>
</evidence>
<proteinExistence type="predicted"/>
<accession>A0A364KZX6</accession>
<protein>
    <submittedName>
        <fullName evidence="2">Uncharacterized protein</fullName>
    </submittedName>
</protein>
<feature type="compositionally biased region" description="Low complexity" evidence="1">
    <location>
        <begin position="262"/>
        <end position="278"/>
    </location>
</feature>
<sequence length="1181" mass="131651">MARGKANDVNAARTSFAAAGKDYGNNSGSRSYRKFSSFDTQEPLATQFSARPPSRESIASQDGDVGGYTAASSESQEDLATQFHPLNTRQNSFKPAPTETIMSKHAYNKSMLLGLLDRGSRQKPLPEQHSQRSVVESSSRRIRQNPTTGSVASATLNNVRDGRSPFKDSIHGSRPKPSPKQQSQRSASESSSRRTKQTPTPDIGASTTSNNRRDGRPPSEKVINGFRQKSLPERRPSSPNSTTSSNSGTNDVMIPGESKNATSSSQSQRRSISETRSSPRFNKSSEQRVERTDMNLENEVTSFQVQLPSSSENTAPMTENSRKSLDPPEKHSNVTRTRLTEPARKEKSSHRDPWSGMKTLRRRDVVIPAEQEELLERKDCWIPPDIGQPYPQGHVPPTLLREWNTKMTRLFANARKSHASSQKAEPSREQEDEQPSSSKSIPDESESESEAEVPWSPSPPRDLPKSVAPPDSPTRQDHDRELADITEKDINGIADPMDGVDLETQTPLSGSQVDQSNESTHRADISVDDNQGHNSNLSLEPRSTVQSPSVASQNEAVEPSDDSDMETAIPQALLVRSQDIASQIEFSEPPAPSSSIANSAPAGQVQILDTPAAVLRRAAAKRAENALTHSQDWPAQQSSSESNKSSLQPMASSLHNTEGSSGQEHQSQDAQRPLVGDSQITNGDLQGSSLSSHQDSQRLLEYIPESSFRSPGPHTQVRSQHHEHKERAEIDPSPSKTMENRNDLKRKAAEPVDQVTEESPSKRARKLPNRTIDASNIQNTVDVYHDTSNQGIHEYVSLNKDALRVYDMFKRSYPRYAGNFDHFQVLCFDLESLHRRGLLERPLFWDDFIMRHWVDYGTHVQKCISSGEDYESYEDFFCRHFTRPFCRKRNLTPRTLNIVVSSWLGSPLPKSVTVEKGMQTIDDSPVSASVTRHPTLVAEQVSNSTLEKPNTQLATSDVIVEADRPHQANIGVKLSASPKKRSIVVGGGIQVDLQPPTPSHELDGEPEHMRDEGRAVAETPPHAAIVDDDIDHEMRESSPEDSTSEYHDTASVELGLETMEEVLISHQDDEHENNPNTAEARFEQISRMRRDDVQAIQALFTTDIPLSPEEEDANTPLKTWIRDDYNIVSERRRRGGYEVPLDKNGNIVIEEFPRVIDDGNEERVLPPSRRWLWPRQSRNIT</sequence>
<feature type="compositionally biased region" description="Polar residues" evidence="1">
    <location>
        <begin position="678"/>
        <end position="694"/>
    </location>
</feature>
<evidence type="ECO:0000256" key="1">
    <source>
        <dbReference type="SAM" id="MobiDB-lite"/>
    </source>
</evidence>
<comment type="caution">
    <text evidence="2">The sequence shown here is derived from an EMBL/GenBank/DDBJ whole genome shotgun (WGS) entry which is preliminary data.</text>
</comment>
<feature type="region of interest" description="Disordered" evidence="1">
    <location>
        <begin position="410"/>
        <end position="574"/>
    </location>
</feature>
<feature type="compositionally biased region" description="Polar residues" evidence="1">
    <location>
        <begin position="503"/>
        <end position="518"/>
    </location>
</feature>
<dbReference type="AlphaFoldDB" id="A0A364KZX6"/>
<feature type="compositionally biased region" description="Low complexity" evidence="1">
    <location>
        <begin position="237"/>
        <end position="247"/>
    </location>
</feature>
<feature type="compositionally biased region" description="Polar residues" evidence="1">
    <location>
        <begin position="528"/>
        <end position="555"/>
    </location>
</feature>
<feature type="compositionally biased region" description="Low complexity" evidence="1">
    <location>
        <begin position="181"/>
        <end position="190"/>
    </location>
</feature>
<reference evidence="2 3" key="1">
    <citation type="journal article" date="2017" name="Biotechnol. Biofuels">
        <title>Differential beta-glucosidase expression as a function of carbon source availability in Talaromyces amestolkiae: a genomic and proteomic approach.</title>
        <authorList>
            <person name="de Eugenio L.I."/>
            <person name="Mendez-Liter J.A."/>
            <person name="Nieto-Dominguez M."/>
            <person name="Alonso L."/>
            <person name="Gil-Munoz J."/>
            <person name="Barriuso J."/>
            <person name="Prieto A."/>
            <person name="Martinez M.J."/>
        </authorList>
    </citation>
    <scope>NUCLEOTIDE SEQUENCE [LARGE SCALE GENOMIC DNA]</scope>
    <source>
        <strain evidence="2 3">CIB</strain>
    </source>
</reference>
<feature type="compositionally biased region" description="Polar residues" evidence="1">
    <location>
        <begin position="627"/>
        <end position="637"/>
    </location>
</feature>
<name>A0A364KZX6_TALAM</name>
<feature type="compositionally biased region" description="Polar residues" evidence="1">
    <location>
        <begin position="197"/>
        <end position="210"/>
    </location>
</feature>
<feature type="region of interest" description="Disordered" evidence="1">
    <location>
        <begin position="1"/>
        <end position="104"/>
    </location>
</feature>
<feature type="region of interest" description="Disordered" evidence="1">
    <location>
        <begin position="580"/>
        <end position="599"/>
    </location>
</feature>
<dbReference type="RefSeq" id="XP_040733611.1">
    <property type="nucleotide sequence ID" value="XM_040877547.1"/>
</dbReference>
<feature type="compositionally biased region" description="Polar residues" evidence="1">
    <location>
        <begin position="298"/>
        <end position="319"/>
    </location>
</feature>
<feature type="compositionally biased region" description="Polar residues" evidence="1">
    <location>
        <begin position="37"/>
        <end position="49"/>
    </location>
</feature>
<feature type="compositionally biased region" description="Basic and acidic residues" evidence="1">
    <location>
        <begin position="320"/>
        <end position="353"/>
    </location>
</feature>
<dbReference type="GeneID" id="63794323"/>
<organism evidence="2 3">
    <name type="scientific">Talaromyces amestolkiae</name>
    <dbReference type="NCBI Taxonomy" id="1196081"/>
    <lineage>
        <taxon>Eukaryota</taxon>
        <taxon>Fungi</taxon>
        <taxon>Dikarya</taxon>
        <taxon>Ascomycota</taxon>
        <taxon>Pezizomycotina</taxon>
        <taxon>Eurotiomycetes</taxon>
        <taxon>Eurotiomycetidae</taxon>
        <taxon>Eurotiales</taxon>
        <taxon>Trichocomaceae</taxon>
        <taxon>Talaromyces</taxon>
        <taxon>Talaromyces sect. Talaromyces</taxon>
    </lineage>
</organism>
<feature type="region of interest" description="Disordered" evidence="1">
    <location>
        <begin position="121"/>
        <end position="357"/>
    </location>
</feature>
<feature type="compositionally biased region" description="Basic and acidic residues" evidence="1">
    <location>
        <begin position="121"/>
        <end position="130"/>
    </location>
</feature>
<dbReference type="EMBL" id="MIKG01000009">
    <property type="protein sequence ID" value="RAO69095.1"/>
    <property type="molecule type" value="Genomic_DNA"/>
</dbReference>
<dbReference type="Proteomes" id="UP000249363">
    <property type="component" value="Unassembled WGS sequence"/>
</dbReference>
<feature type="region of interest" description="Disordered" evidence="1">
    <location>
        <begin position="989"/>
        <end position="1010"/>
    </location>
</feature>
<feature type="compositionally biased region" description="Polar residues" evidence="1">
    <location>
        <begin position="84"/>
        <end position="93"/>
    </location>
</feature>
<feature type="region of interest" description="Disordered" evidence="1">
    <location>
        <begin position="618"/>
        <end position="765"/>
    </location>
</feature>
<feature type="compositionally biased region" description="Basic and acidic residues" evidence="1">
    <location>
        <begin position="160"/>
        <end position="171"/>
    </location>
</feature>
<keyword evidence="3" id="KW-1185">Reference proteome</keyword>
<feature type="compositionally biased region" description="Basic and acidic residues" evidence="1">
    <location>
        <begin position="474"/>
        <end position="490"/>
    </location>
</feature>
<feature type="compositionally biased region" description="Polar residues" evidence="1">
    <location>
        <begin position="145"/>
        <end position="158"/>
    </location>
</feature>
<dbReference type="OrthoDB" id="3538943at2759"/>
<feature type="compositionally biased region" description="Basic and acidic residues" evidence="1">
    <location>
        <begin position="283"/>
        <end position="294"/>
    </location>
</feature>
<feature type="compositionally biased region" description="Basic and acidic residues" evidence="1">
    <location>
        <begin position="738"/>
        <end position="750"/>
    </location>
</feature>
<evidence type="ECO:0000313" key="2">
    <source>
        <dbReference type="EMBL" id="RAO69095.1"/>
    </source>
</evidence>
<feature type="compositionally biased region" description="Polar residues" evidence="1">
    <location>
        <begin position="647"/>
        <end position="670"/>
    </location>
</feature>